<feature type="domain" description="Endonuclease/exonuclease/phosphatase" evidence="1">
    <location>
        <begin position="87"/>
        <end position="346"/>
    </location>
</feature>
<comment type="caution">
    <text evidence="2">The sequence shown here is derived from an EMBL/GenBank/DDBJ whole genome shotgun (WGS) entry which is preliminary data.</text>
</comment>
<dbReference type="InterPro" id="IPR005135">
    <property type="entry name" value="Endo/exonuclease/phosphatase"/>
</dbReference>
<accession>A0AAU9IU23</accession>
<evidence type="ECO:0000259" key="1">
    <source>
        <dbReference type="Pfam" id="PF03372"/>
    </source>
</evidence>
<organism evidence="2 3">
    <name type="scientific">Blepharisma stoltei</name>
    <dbReference type="NCBI Taxonomy" id="1481888"/>
    <lineage>
        <taxon>Eukaryota</taxon>
        <taxon>Sar</taxon>
        <taxon>Alveolata</taxon>
        <taxon>Ciliophora</taxon>
        <taxon>Postciliodesmatophora</taxon>
        <taxon>Heterotrichea</taxon>
        <taxon>Heterotrichida</taxon>
        <taxon>Blepharismidae</taxon>
        <taxon>Blepharisma</taxon>
    </lineage>
</organism>
<gene>
    <name evidence="2" type="ORF">BSTOLATCC_MIC20826</name>
</gene>
<dbReference type="Gene3D" id="3.60.10.10">
    <property type="entry name" value="Endonuclease/exonuclease/phosphatase"/>
    <property type="match status" value="1"/>
</dbReference>
<dbReference type="PANTHER" id="PTHR14859">
    <property type="entry name" value="CALCOFLUOR WHITE HYPERSENSITIVE PROTEIN PRECURSOR"/>
    <property type="match status" value="1"/>
</dbReference>
<reference evidence="2" key="1">
    <citation type="submission" date="2021-09" db="EMBL/GenBank/DDBJ databases">
        <authorList>
            <consortium name="AG Swart"/>
            <person name="Singh M."/>
            <person name="Singh A."/>
            <person name="Seah K."/>
            <person name="Emmerich C."/>
        </authorList>
    </citation>
    <scope>NUCLEOTIDE SEQUENCE</scope>
    <source>
        <strain evidence="2">ATCC30299</strain>
    </source>
</reference>
<dbReference type="EMBL" id="CAJZBQ010000020">
    <property type="protein sequence ID" value="CAG9318352.1"/>
    <property type="molecule type" value="Genomic_DNA"/>
</dbReference>
<dbReference type="GO" id="GO:0003824">
    <property type="term" value="F:catalytic activity"/>
    <property type="evidence" value="ECO:0007669"/>
    <property type="project" value="InterPro"/>
</dbReference>
<dbReference type="Pfam" id="PF03372">
    <property type="entry name" value="Exo_endo_phos"/>
    <property type="match status" value="1"/>
</dbReference>
<protein>
    <recommendedName>
        <fullName evidence="1">Endonuclease/exonuclease/phosphatase domain-containing protein</fullName>
    </recommendedName>
</protein>
<keyword evidence="3" id="KW-1185">Reference proteome</keyword>
<dbReference type="InterPro" id="IPR051916">
    <property type="entry name" value="GPI-anchor_lipid_remodeler"/>
</dbReference>
<dbReference type="GO" id="GO:0006506">
    <property type="term" value="P:GPI anchor biosynthetic process"/>
    <property type="evidence" value="ECO:0007669"/>
    <property type="project" value="TreeGrafter"/>
</dbReference>
<evidence type="ECO:0000313" key="3">
    <source>
        <dbReference type="Proteomes" id="UP001162131"/>
    </source>
</evidence>
<dbReference type="SUPFAM" id="SSF56219">
    <property type="entry name" value="DNase I-like"/>
    <property type="match status" value="1"/>
</dbReference>
<dbReference type="PANTHER" id="PTHR14859:SF1">
    <property type="entry name" value="PGAP2-INTERACTING PROTEIN"/>
    <property type="match status" value="1"/>
</dbReference>
<dbReference type="AlphaFoldDB" id="A0AAU9IU23"/>
<dbReference type="GO" id="GO:0016020">
    <property type="term" value="C:membrane"/>
    <property type="evidence" value="ECO:0007669"/>
    <property type="project" value="GOC"/>
</dbReference>
<dbReference type="Proteomes" id="UP001162131">
    <property type="component" value="Unassembled WGS sequence"/>
</dbReference>
<dbReference type="InterPro" id="IPR036691">
    <property type="entry name" value="Endo/exonu/phosph_ase_sf"/>
</dbReference>
<name>A0AAU9IU23_9CILI</name>
<proteinExistence type="predicted"/>
<evidence type="ECO:0000313" key="2">
    <source>
        <dbReference type="EMBL" id="CAG9318352.1"/>
    </source>
</evidence>
<sequence length="358" mass="41180">MQSPLKLITESRTYQIFNFRSLPLYALQQYVAQVLEDYSNDFELKVLQSGNWITITDETYETHIINSVSPLVYINYWNTPSIIRVQTYNLATAAKHSNWDVRIHKIAQQIKNANPDIIGIQEACRNPNLGADSMTNFISKIFGSSILNKARERNMLDELLELLPEYPYHYSHESMIYKNGSTEGIAIISRYPIIDVRTAQLTKALGDSEERACLKVTIKHPKKIFSVFNTHMTYDPKGQLKQAQDILNFMNEENDGTPQILLGDMNIRKYYELPSRLLEGKYLFKSSKGGLIDSWKNGNMEGDGLTFPSWRPKERLDRIYFRNIEAPPICEVCGYGESEKIWASDHCSVYADFILSIC</sequence>